<sequence>MKRPLSIAGAALFVLPLLPLLALLMLAGCGEKDQSIVASGHKTDGKPWQGAQDPYVAAGWTPGDKARWETQLRTRAQSQNEYNRVN</sequence>
<evidence type="ECO:0000313" key="1">
    <source>
        <dbReference type="EMBL" id="MFC3109687.1"/>
    </source>
</evidence>
<dbReference type="PROSITE" id="PS51257">
    <property type="entry name" value="PROKAR_LIPOPROTEIN"/>
    <property type="match status" value="1"/>
</dbReference>
<keyword evidence="2" id="KW-1185">Reference proteome</keyword>
<protein>
    <recommendedName>
        <fullName evidence="3">Lipoprotein</fullName>
    </recommendedName>
</protein>
<organism evidence="1 2">
    <name type="scientific">Undibacterium arcticum</name>
    <dbReference type="NCBI Taxonomy" id="1762892"/>
    <lineage>
        <taxon>Bacteria</taxon>
        <taxon>Pseudomonadati</taxon>
        <taxon>Pseudomonadota</taxon>
        <taxon>Betaproteobacteria</taxon>
        <taxon>Burkholderiales</taxon>
        <taxon>Oxalobacteraceae</taxon>
        <taxon>Undibacterium</taxon>
    </lineage>
</organism>
<name>A0ABV7F460_9BURK</name>
<dbReference type="RefSeq" id="WP_390325582.1">
    <property type="nucleotide sequence ID" value="NZ_JBHRTP010000054.1"/>
</dbReference>
<gene>
    <name evidence="1" type="ORF">ACFOFO_17235</name>
</gene>
<evidence type="ECO:0008006" key="3">
    <source>
        <dbReference type="Google" id="ProtNLM"/>
    </source>
</evidence>
<comment type="caution">
    <text evidence="1">The sequence shown here is derived from an EMBL/GenBank/DDBJ whole genome shotgun (WGS) entry which is preliminary data.</text>
</comment>
<reference evidence="2" key="1">
    <citation type="journal article" date="2019" name="Int. J. Syst. Evol. Microbiol.">
        <title>The Global Catalogue of Microorganisms (GCM) 10K type strain sequencing project: providing services to taxonomists for standard genome sequencing and annotation.</title>
        <authorList>
            <consortium name="The Broad Institute Genomics Platform"/>
            <consortium name="The Broad Institute Genome Sequencing Center for Infectious Disease"/>
            <person name="Wu L."/>
            <person name="Ma J."/>
        </authorList>
    </citation>
    <scope>NUCLEOTIDE SEQUENCE [LARGE SCALE GENOMIC DNA]</scope>
    <source>
        <strain evidence="2">KCTC 42986</strain>
    </source>
</reference>
<evidence type="ECO:0000313" key="2">
    <source>
        <dbReference type="Proteomes" id="UP001595530"/>
    </source>
</evidence>
<dbReference type="Proteomes" id="UP001595530">
    <property type="component" value="Unassembled WGS sequence"/>
</dbReference>
<proteinExistence type="predicted"/>
<accession>A0ABV7F460</accession>
<dbReference type="EMBL" id="JBHRTP010000054">
    <property type="protein sequence ID" value="MFC3109687.1"/>
    <property type="molecule type" value="Genomic_DNA"/>
</dbReference>